<dbReference type="GO" id="GO:0005829">
    <property type="term" value="C:cytosol"/>
    <property type="evidence" value="ECO:0007669"/>
    <property type="project" value="TreeGrafter"/>
</dbReference>
<dbReference type="OrthoDB" id="5853397at2759"/>
<gene>
    <name evidence="9" type="ORF">RCC_07802</name>
</gene>
<keyword evidence="7" id="KW-0539">Nucleus</keyword>
<dbReference type="InterPro" id="IPR013961">
    <property type="entry name" value="RAI1"/>
</dbReference>
<keyword evidence="7" id="KW-0540">Nuclease</keyword>
<name>A0A2D3V5H3_9PEZI</name>
<comment type="subcellular location">
    <subcellularLocation>
        <location evidence="7">Nucleus</location>
    </subcellularLocation>
</comment>
<evidence type="ECO:0000256" key="5">
    <source>
        <dbReference type="ARBA" id="ARBA00046211"/>
    </source>
</evidence>
<comment type="similarity">
    <text evidence="2 7">Belongs to the DXO/Dom3Z family.</text>
</comment>
<evidence type="ECO:0000256" key="4">
    <source>
        <dbReference type="ARBA" id="ARBA00044692"/>
    </source>
</evidence>
<dbReference type="EC" id="3.6.1.-" evidence="7"/>
<dbReference type="RefSeq" id="XP_023628824.1">
    <property type="nucleotide sequence ID" value="XM_023773056.1"/>
</dbReference>
<evidence type="ECO:0000256" key="3">
    <source>
        <dbReference type="ARBA" id="ARBA00044676"/>
    </source>
</evidence>
<dbReference type="Proteomes" id="UP000225277">
    <property type="component" value="Unassembled WGS sequence"/>
</dbReference>
<keyword evidence="7" id="KW-0479">Metal-binding</keyword>
<dbReference type="GO" id="GO:0046872">
    <property type="term" value="F:metal ion binding"/>
    <property type="evidence" value="ECO:0007669"/>
    <property type="project" value="UniProtKB-KW"/>
</dbReference>
<dbReference type="GO" id="GO:0003723">
    <property type="term" value="F:RNA binding"/>
    <property type="evidence" value="ECO:0007669"/>
    <property type="project" value="UniProtKB-KW"/>
</dbReference>
<sequence length="398" mass="45475">MTEPQKVFKFHDLRPFESTGGVQAAIKRPREVTEFSFDEQHICHPLDGRSLRYYYPPQTLISGNEDVGIDLSVGFESFEKYDESSKDLHLEPLLETLEAFESKSGEKVEAGFVTWRGMMTKILTAPFDGFGEWEMNAVRFEDTIYIEENKSVEAVREAQSNNNIRLQHGAHSQEKMQYWGYKFETLSTLPRSWAECSRTEIESRESEVVNNYAQYCSIARTGIGNHTLVLAGEVDAVLGCKPDDGDESQIPYVELKTSEDFDARDGKSAVKFERKMCRFWAQSFLLGVPSVVVGFRDRNGWLRRMEEFKTLAIPGVVKRGRGTWDGSVCINFTAKFLDFLQNVVTGDGTWRIERKKGAKEILVWNLNDQRDHVVATERFREHRTRARSEAQASASASK</sequence>
<keyword evidence="7" id="KW-0694">RNA-binding</keyword>
<dbReference type="GO" id="GO:0110155">
    <property type="term" value="P:NAD-cap decapping"/>
    <property type="evidence" value="ECO:0007669"/>
    <property type="project" value="TreeGrafter"/>
</dbReference>
<comment type="function">
    <text evidence="5">Decapping enzyme for NAD-capped RNAs: specifically hydrolyzes the nicotinamide adenine dinucleotide (NAD) cap from a subset of RNAs by removing the entire NAD moiety from the 5'-end of an NAD-capped RNA. The NAD-cap is present at the 5'-end of some RNAs and snoRNAs. In contrast to the canonical 5'-end N7 methylguanosine (m7G) cap, the NAD cap promotes mRNA decay. Also acts as a non-canonical decapping enzyme that removes the entire cap structure of m7G capped or incompletely capped RNAs. Has decapping activity toward incomplete 5'-end m7G cap mRNAs such as unmethylated 5'-end-capped RNA (cap0), while it has no activity toward 2'-O-ribose methylated m7G cap (cap1). Also possesses RNA 5'-pyrophosphohydrolase activity by hydrolyzing the 5'-end triphosphate to release pyrophosphates. Stimulates exoribonuclease activity of Rat1, allowing it to degrade RNAs with stable secondary structure more effectively.</text>
</comment>
<keyword evidence="10" id="KW-1185">Reference proteome</keyword>
<keyword evidence="7" id="KW-0547">Nucleotide-binding</keyword>
<evidence type="ECO:0000313" key="9">
    <source>
        <dbReference type="EMBL" id="CZT21935.1"/>
    </source>
</evidence>
<reference evidence="9 10" key="1">
    <citation type="submission" date="2016-03" db="EMBL/GenBank/DDBJ databases">
        <authorList>
            <person name="Ploux O."/>
        </authorList>
    </citation>
    <scope>NUCLEOTIDE SEQUENCE [LARGE SCALE GENOMIC DNA]</scope>
    <source>
        <strain evidence="9 10">URUG2</strain>
    </source>
</reference>
<dbReference type="PANTHER" id="PTHR12395">
    <property type="entry name" value="DOM-3 RELATED"/>
    <property type="match status" value="1"/>
</dbReference>
<dbReference type="GO" id="GO:0000956">
    <property type="term" value="P:nuclear-transcribed mRNA catabolic process"/>
    <property type="evidence" value="ECO:0007669"/>
    <property type="project" value="TreeGrafter"/>
</dbReference>
<accession>A0A2D3V5H3</accession>
<dbReference type="InterPro" id="IPR039039">
    <property type="entry name" value="RAI1-like_fam"/>
</dbReference>
<evidence type="ECO:0000313" key="10">
    <source>
        <dbReference type="Proteomes" id="UP000225277"/>
    </source>
</evidence>
<dbReference type="GeneID" id="35602912"/>
<evidence type="ECO:0000256" key="7">
    <source>
        <dbReference type="RuleBase" id="RU367113"/>
    </source>
</evidence>
<comment type="cofactor">
    <cofactor evidence="1 7">
        <name>a divalent metal cation</name>
        <dbReference type="ChEBI" id="CHEBI:60240"/>
    </cofactor>
</comment>
<dbReference type="AlphaFoldDB" id="A0A2D3V5H3"/>
<evidence type="ECO:0000256" key="1">
    <source>
        <dbReference type="ARBA" id="ARBA00001968"/>
    </source>
</evidence>
<comment type="catalytic activity">
    <reaction evidence="4">
        <text>a 5'-end triphospho-ribonucleoside in mRNA + H2O = a 5'-end phospho-ribonucleoside in mRNA + diphosphate + H(+)</text>
        <dbReference type="Rhea" id="RHEA:78683"/>
        <dbReference type="Rhea" id="RHEA-COMP:15692"/>
        <dbReference type="Rhea" id="RHEA-COMP:17164"/>
        <dbReference type="ChEBI" id="CHEBI:15377"/>
        <dbReference type="ChEBI" id="CHEBI:15378"/>
        <dbReference type="ChEBI" id="CHEBI:33019"/>
        <dbReference type="ChEBI" id="CHEBI:138282"/>
        <dbReference type="ChEBI" id="CHEBI:167618"/>
    </reaction>
    <physiologicalReaction direction="left-to-right" evidence="4">
        <dbReference type="Rhea" id="RHEA:78684"/>
    </physiologicalReaction>
</comment>
<proteinExistence type="inferred from homology"/>
<keyword evidence="7" id="KW-0378">Hydrolase</keyword>
<dbReference type="GO" id="GO:0005634">
    <property type="term" value="C:nucleus"/>
    <property type="evidence" value="ECO:0007669"/>
    <property type="project" value="UniProtKB-SubCell"/>
</dbReference>
<comment type="catalytic activity">
    <reaction evidence="6">
        <text>a 5'-end NAD(+)-phospho-ribonucleoside in mRNA + H2O = a 5'-end phospho-ribonucleoside in mRNA + NAD(+) + H(+)</text>
        <dbReference type="Rhea" id="RHEA:60880"/>
        <dbReference type="Rhea" id="RHEA-COMP:15692"/>
        <dbReference type="Rhea" id="RHEA-COMP:15698"/>
        <dbReference type="ChEBI" id="CHEBI:15377"/>
        <dbReference type="ChEBI" id="CHEBI:15378"/>
        <dbReference type="ChEBI" id="CHEBI:57540"/>
        <dbReference type="ChEBI" id="CHEBI:138282"/>
        <dbReference type="ChEBI" id="CHEBI:144029"/>
    </reaction>
    <physiologicalReaction direction="left-to-right" evidence="6">
        <dbReference type="Rhea" id="RHEA:60881"/>
    </physiologicalReaction>
</comment>
<dbReference type="STRING" id="112498.A0A2D3V5H3"/>
<feature type="domain" description="RAI1-like" evidence="8">
    <location>
        <begin position="27"/>
        <end position="379"/>
    </location>
</feature>
<dbReference type="GO" id="GO:0034353">
    <property type="term" value="F:mRNA 5'-diphosphatase activity"/>
    <property type="evidence" value="ECO:0007669"/>
    <property type="project" value="TreeGrafter"/>
</dbReference>
<evidence type="ECO:0000256" key="2">
    <source>
        <dbReference type="ARBA" id="ARBA00006562"/>
    </source>
</evidence>
<dbReference type="PANTHER" id="PTHR12395:SF9">
    <property type="entry name" value="DECAPPING AND EXORIBONUCLEASE PROTEIN"/>
    <property type="match status" value="1"/>
</dbReference>
<dbReference type="Pfam" id="PF08652">
    <property type="entry name" value="RAI1"/>
    <property type="match status" value="1"/>
</dbReference>
<dbReference type="GO" id="GO:0004518">
    <property type="term" value="F:nuclease activity"/>
    <property type="evidence" value="ECO:0007669"/>
    <property type="project" value="UniProtKB-KW"/>
</dbReference>
<evidence type="ECO:0000259" key="8">
    <source>
        <dbReference type="Pfam" id="PF08652"/>
    </source>
</evidence>
<dbReference type="GO" id="GO:0000166">
    <property type="term" value="F:nucleotide binding"/>
    <property type="evidence" value="ECO:0007669"/>
    <property type="project" value="UniProtKB-KW"/>
</dbReference>
<protein>
    <recommendedName>
        <fullName evidence="7">Decapping nuclease</fullName>
        <ecNumber evidence="7">3.6.1.-</ecNumber>
    </recommendedName>
</protein>
<evidence type="ECO:0000256" key="6">
    <source>
        <dbReference type="ARBA" id="ARBA00048124"/>
    </source>
</evidence>
<comment type="catalytic activity">
    <reaction evidence="3">
        <text>a 5'-end (N(7)-methyl 5'-triphosphoguanosine)-ribonucleoside-ribonucleotide in mRNA + H2O = a (N(7)-methyl 5'-triphosphoguanosine)-nucleoside + a 5'-end phospho-ribonucleoside in mRNA + H(+)</text>
        <dbReference type="Rhea" id="RHEA:66928"/>
        <dbReference type="Rhea" id="RHEA-COMP:15692"/>
        <dbReference type="Rhea" id="RHEA-COMP:17313"/>
        <dbReference type="ChEBI" id="CHEBI:15377"/>
        <dbReference type="ChEBI" id="CHEBI:15378"/>
        <dbReference type="ChEBI" id="CHEBI:138282"/>
        <dbReference type="ChEBI" id="CHEBI:172876"/>
        <dbReference type="ChEBI" id="CHEBI:172877"/>
    </reaction>
    <physiologicalReaction direction="left-to-right" evidence="3">
        <dbReference type="Rhea" id="RHEA:66929"/>
    </physiologicalReaction>
</comment>
<dbReference type="EMBL" id="FJUY01000012">
    <property type="protein sequence ID" value="CZT21935.1"/>
    <property type="molecule type" value="Genomic_DNA"/>
</dbReference>
<organism evidence="9 10">
    <name type="scientific">Ramularia collo-cygni</name>
    <dbReference type="NCBI Taxonomy" id="112498"/>
    <lineage>
        <taxon>Eukaryota</taxon>
        <taxon>Fungi</taxon>
        <taxon>Dikarya</taxon>
        <taxon>Ascomycota</taxon>
        <taxon>Pezizomycotina</taxon>
        <taxon>Dothideomycetes</taxon>
        <taxon>Dothideomycetidae</taxon>
        <taxon>Mycosphaerellales</taxon>
        <taxon>Mycosphaerellaceae</taxon>
        <taxon>Ramularia</taxon>
    </lineage>
</organism>